<organism evidence="1">
    <name type="scientific">Arabidopsis thaliana</name>
    <name type="common">Mouse-ear cress</name>
    <dbReference type="NCBI Taxonomy" id="3702"/>
    <lineage>
        <taxon>Eukaryota</taxon>
        <taxon>Viridiplantae</taxon>
        <taxon>Streptophyta</taxon>
        <taxon>Embryophyta</taxon>
        <taxon>Tracheophyta</taxon>
        <taxon>Spermatophyta</taxon>
        <taxon>Magnoliopsida</taxon>
        <taxon>eudicotyledons</taxon>
        <taxon>Gunneridae</taxon>
        <taxon>Pentapetalae</taxon>
        <taxon>rosids</taxon>
        <taxon>malvids</taxon>
        <taxon>Brassicales</taxon>
        <taxon>Brassicaceae</taxon>
        <taxon>Camelineae</taxon>
        <taxon>Arabidopsis</taxon>
    </lineage>
</organism>
<sequence>MFVTCRFDSTTHSLQLSESCSSSLPAIAYLYVCHKTTLSIPKIIISFSLCNRLLYQVSKFNQEGERERPGEECWLSLELQPPSSWFWEQLLESLVSLRHLLVSG</sequence>
<accession>Q0WLX5</accession>
<name>Q0WLX5_ARATH</name>
<dbReference type="EMBL" id="AK230062">
    <property type="protein sequence ID" value="BAF01882.1"/>
    <property type="molecule type" value="mRNA"/>
</dbReference>
<reference evidence="1" key="1">
    <citation type="submission" date="2006-07" db="EMBL/GenBank/DDBJ databases">
        <title>Large-scale analysis of RIKEN Arabidopsis full-length (RAFL) cDNAs.</title>
        <authorList>
            <person name="Totoki Y."/>
            <person name="Seki M."/>
            <person name="Ishida J."/>
            <person name="Nakajima M."/>
            <person name="Enju A."/>
            <person name="Morosawa T."/>
            <person name="Kamiya A."/>
            <person name="Narusaka M."/>
            <person name="Shin-i T."/>
            <person name="Nakagawa M."/>
            <person name="Sakamoto N."/>
            <person name="Oishi K."/>
            <person name="Kohara Y."/>
            <person name="Kobayashi M."/>
            <person name="Toyoda A."/>
            <person name="Sakaki Y."/>
            <person name="Sakurai T."/>
            <person name="Iida K."/>
            <person name="Akiyama K."/>
            <person name="Satou M."/>
            <person name="Toyoda T."/>
            <person name="Konagaya A."/>
            <person name="Carninci P."/>
            <person name="Kawai J."/>
            <person name="Hayashizaki Y."/>
            <person name="Shinozaki K."/>
        </authorList>
    </citation>
    <scope>NUCLEOTIDE SEQUENCE</scope>
</reference>
<dbReference type="AlphaFoldDB" id="Q0WLX5"/>
<evidence type="ECO:0000313" key="1">
    <source>
        <dbReference type="EMBL" id="BAF01882.1"/>
    </source>
</evidence>
<proteinExistence type="evidence at transcript level"/>
<protein>
    <submittedName>
        <fullName evidence="1">Uncharacterized protein</fullName>
    </submittedName>
</protein>